<dbReference type="GeneID" id="43620002"/>
<accession>A0A7J6J2I7</accession>
<protein>
    <submittedName>
        <fullName evidence="1">Uncharacterized protein</fullName>
    </submittedName>
</protein>
<dbReference type="AlphaFoldDB" id="A0A7J6J2I7"/>
<gene>
    <name evidence="1" type="ORF">CGGC5_v007419</name>
</gene>
<dbReference type="EMBL" id="ANPB02000004">
    <property type="protein sequence ID" value="KAF4483962.1"/>
    <property type="molecule type" value="Genomic_DNA"/>
</dbReference>
<dbReference type="OrthoDB" id="3787063at2759"/>
<dbReference type="Proteomes" id="UP000011096">
    <property type="component" value="Unassembled WGS sequence"/>
</dbReference>
<reference evidence="1 2" key="1">
    <citation type="submission" date="2012-08" db="EMBL/GenBank/DDBJ databases">
        <authorList>
            <person name="Gan P.H.P."/>
            <person name="Ikeda K."/>
            <person name="Irieda H."/>
            <person name="Narusaka M."/>
            <person name="O'Connell R.J."/>
            <person name="Narusaka Y."/>
            <person name="Takano Y."/>
            <person name="Kubo Y."/>
            <person name="Shirasu K."/>
        </authorList>
    </citation>
    <scope>NUCLEOTIDE SEQUENCE [LARGE SCALE GENOMIC DNA]</scope>
    <source>
        <strain evidence="1 2">Nara gc5</strain>
    </source>
</reference>
<dbReference type="RefSeq" id="XP_031885029.1">
    <property type="nucleotide sequence ID" value="XM_032036002.1"/>
</dbReference>
<reference evidence="1 2" key="2">
    <citation type="submission" date="2020-04" db="EMBL/GenBank/DDBJ databases">
        <title>Genome sequencing and assembly of multiple isolates from the Colletotrichum gloeosporioides species complex.</title>
        <authorList>
            <person name="Gan P."/>
            <person name="Shirasu K."/>
        </authorList>
    </citation>
    <scope>NUCLEOTIDE SEQUENCE [LARGE SCALE GENOMIC DNA]</scope>
    <source>
        <strain evidence="1 2">Nara gc5</strain>
    </source>
</reference>
<proteinExistence type="predicted"/>
<dbReference type="InParanoid" id="A0A7J6J2I7"/>
<evidence type="ECO:0000313" key="2">
    <source>
        <dbReference type="Proteomes" id="UP000011096"/>
    </source>
</evidence>
<name>A0A7J6J2I7_COLFN</name>
<organism evidence="1 2">
    <name type="scientific">Colletotrichum fructicola (strain Nara gc5)</name>
    <name type="common">Anthracnose fungus</name>
    <name type="synonym">Colletotrichum gloeosporioides (strain Nara gc5)</name>
    <dbReference type="NCBI Taxonomy" id="1213859"/>
    <lineage>
        <taxon>Eukaryota</taxon>
        <taxon>Fungi</taxon>
        <taxon>Dikarya</taxon>
        <taxon>Ascomycota</taxon>
        <taxon>Pezizomycotina</taxon>
        <taxon>Sordariomycetes</taxon>
        <taxon>Hypocreomycetidae</taxon>
        <taxon>Glomerellales</taxon>
        <taxon>Glomerellaceae</taxon>
        <taxon>Colletotrichum</taxon>
        <taxon>Colletotrichum gloeosporioides species complex</taxon>
    </lineage>
</organism>
<comment type="caution">
    <text evidence="1">The sequence shown here is derived from an EMBL/GenBank/DDBJ whole genome shotgun (WGS) entry which is preliminary data.</text>
</comment>
<keyword evidence="2" id="KW-1185">Reference proteome</keyword>
<evidence type="ECO:0000313" key="1">
    <source>
        <dbReference type="EMBL" id="KAF4483962.1"/>
    </source>
</evidence>
<sequence>MWLQDFQSCPSLIYEGQQLPAIQSLLALFDHEFRYLCKVLENCQELPQDSVFELIVKRLRWAGEADNINQTSVRIGRLTSSMTAALSVTGRRNELVMIQEQSTRYDESQIRAQKIEYALEKMQVKKFSH</sequence>